<feature type="domain" description="HTH CENPB-type" evidence="4">
    <location>
        <begin position="141"/>
        <end position="211"/>
    </location>
</feature>
<dbReference type="SUPFAM" id="SSF46689">
    <property type="entry name" value="Homeodomain-like"/>
    <property type="match status" value="2"/>
</dbReference>
<evidence type="ECO:0000256" key="2">
    <source>
        <dbReference type="ARBA" id="ARBA00023242"/>
    </source>
</evidence>
<feature type="region of interest" description="Disordered" evidence="3">
    <location>
        <begin position="1"/>
        <end position="36"/>
    </location>
</feature>
<dbReference type="PROSITE" id="PS51253">
    <property type="entry name" value="HTH_CENPB"/>
    <property type="match status" value="1"/>
</dbReference>
<evidence type="ECO:0000256" key="3">
    <source>
        <dbReference type="SAM" id="MobiDB-lite"/>
    </source>
</evidence>
<dbReference type="EMBL" id="JAQQWE010000001">
    <property type="protein sequence ID" value="KAK7966574.1"/>
    <property type="molecule type" value="Genomic_DNA"/>
</dbReference>
<evidence type="ECO:0000256" key="1">
    <source>
        <dbReference type="ARBA" id="ARBA00023125"/>
    </source>
</evidence>
<dbReference type="Pfam" id="PF03221">
    <property type="entry name" value="HTH_Tnp_Tc5"/>
    <property type="match status" value="1"/>
</dbReference>
<dbReference type="SMART" id="SM00674">
    <property type="entry name" value="CENPB"/>
    <property type="match status" value="1"/>
</dbReference>
<evidence type="ECO:0000313" key="6">
    <source>
        <dbReference type="Proteomes" id="UP001391051"/>
    </source>
</evidence>
<accession>A0ABR1QV87</accession>
<name>A0ABR1QV87_9PEZI</name>
<feature type="region of interest" description="Disordered" evidence="3">
    <location>
        <begin position="68"/>
        <end position="87"/>
    </location>
</feature>
<dbReference type="Pfam" id="PF05225">
    <property type="entry name" value="HTH_psq"/>
    <property type="match status" value="2"/>
</dbReference>
<proteinExistence type="predicted"/>
<dbReference type="InterPro" id="IPR006600">
    <property type="entry name" value="HTH_CenpB_DNA-bd_dom"/>
</dbReference>
<comment type="caution">
    <text evidence="5">The sequence shown here is derived from an EMBL/GenBank/DDBJ whole genome shotgun (WGS) entry which is preliminary data.</text>
</comment>
<sequence>MEADLEGSPEAPAKKAPAEPSPPTPTSKRRYRSYNAEDVQRAIQAVRHDGMSLRKSAILFNVPKTSLADRLGEDRPSPPPLISHQPGGRRRVYTRFTWTEDDVAKAMLAIEAGTGTSQAAKQFGVPFTILNARIRGHQPRVLKKETAKLTMNQEQLLAQWAGAQCELGFPPSKEEIYDLANRVMQKNGADKSLGRQWVAHWLRRNPHIRVRGAESAESQNSSFTTAVFEAPIQATTDVHGDAGDMVDAPAT</sequence>
<keyword evidence="2" id="KW-0539">Nucleus</keyword>
<protein>
    <recommendedName>
        <fullName evidence="4">HTH CENPB-type domain-containing protein</fullName>
    </recommendedName>
</protein>
<keyword evidence="6" id="KW-1185">Reference proteome</keyword>
<dbReference type="InterPro" id="IPR009057">
    <property type="entry name" value="Homeodomain-like_sf"/>
</dbReference>
<dbReference type="RefSeq" id="XP_066705966.1">
    <property type="nucleotide sequence ID" value="XM_066837073.1"/>
</dbReference>
<dbReference type="GeneID" id="92070135"/>
<evidence type="ECO:0000259" key="4">
    <source>
        <dbReference type="PROSITE" id="PS51253"/>
    </source>
</evidence>
<dbReference type="Proteomes" id="UP001391051">
    <property type="component" value="Unassembled WGS sequence"/>
</dbReference>
<reference evidence="5 6" key="1">
    <citation type="submission" date="2023-01" db="EMBL/GenBank/DDBJ databases">
        <title>Analysis of 21 Apiospora genomes using comparative genomics revels a genus with tremendous synthesis potential of carbohydrate active enzymes and secondary metabolites.</title>
        <authorList>
            <person name="Sorensen T."/>
        </authorList>
    </citation>
    <scope>NUCLEOTIDE SEQUENCE [LARGE SCALE GENOMIC DNA]</scope>
    <source>
        <strain evidence="5 6">CBS 24483</strain>
    </source>
</reference>
<dbReference type="InterPro" id="IPR007889">
    <property type="entry name" value="HTH_Psq"/>
</dbReference>
<gene>
    <name evidence="5" type="ORF">PG986_000851</name>
</gene>
<organism evidence="5 6">
    <name type="scientific">Apiospora aurea</name>
    <dbReference type="NCBI Taxonomy" id="335848"/>
    <lineage>
        <taxon>Eukaryota</taxon>
        <taxon>Fungi</taxon>
        <taxon>Dikarya</taxon>
        <taxon>Ascomycota</taxon>
        <taxon>Pezizomycotina</taxon>
        <taxon>Sordariomycetes</taxon>
        <taxon>Xylariomycetidae</taxon>
        <taxon>Amphisphaeriales</taxon>
        <taxon>Apiosporaceae</taxon>
        <taxon>Apiospora</taxon>
    </lineage>
</organism>
<keyword evidence="1" id="KW-0238">DNA-binding</keyword>
<dbReference type="Gene3D" id="1.10.10.60">
    <property type="entry name" value="Homeodomain-like"/>
    <property type="match status" value="2"/>
</dbReference>
<evidence type="ECO:0000313" key="5">
    <source>
        <dbReference type="EMBL" id="KAK7966574.1"/>
    </source>
</evidence>